<dbReference type="EMBL" id="CAKMRJ010005523">
    <property type="protein sequence ID" value="CAH1447128.1"/>
    <property type="molecule type" value="Genomic_DNA"/>
</dbReference>
<proteinExistence type="predicted"/>
<sequence>MLMWLNYLRGLKIASMQMLLVLRKKRKCLMLFLLDEKIMLLGASYSLNFKDQLTFSSEEGGRLEDDGGRLEDDGGQQQRYGGR</sequence>
<name>A0AAU9PA88_9ASTR</name>
<evidence type="ECO:0000313" key="2">
    <source>
        <dbReference type="EMBL" id="CAH1447128.1"/>
    </source>
</evidence>
<comment type="caution">
    <text evidence="2">The sequence shown here is derived from an EMBL/GenBank/DDBJ whole genome shotgun (WGS) entry which is preliminary data.</text>
</comment>
<accession>A0AAU9PA88</accession>
<evidence type="ECO:0000313" key="3">
    <source>
        <dbReference type="Proteomes" id="UP001157418"/>
    </source>
</evidence>
<dbReference type="AlphaFoldDB" id="A0AAU9PA88"/>
<feature type="compositionally biased region" description="Basic and acidic residues" evidence="1">
    <location>
        <begin position="59"/>
        <end position="72"/>
    </location>
</feature>
<organism evidence="2 3">
    <name type="scientific">Lactuca virosa</name>
    <dbReference type="NCBI Taxonomy" id="75947"/>
    <lineage>
        <taxon>Eukaryota</taxon>
        <taxon>Viridiplantae</taxon>
        <taxon>Streptophyta</taxon>
        <taxon>Embryophyta</taxon>
        <taxon>Tracheophyta</taxon>
        <taxon>Spermatophyta</taxon>
        <taxon>Magnoliopsida</taxon>
        <taxon>eudicotyledons</taxon>
        <taxon>Gunneridae</taxon>
        <taxon>Pentapetalae</taxon>
        <taxon>asterids</taxon>
        <taxon>campanulids</taxon>
        <taxon>Asterales</taxon>
        <taxon>Asteraceae</taxon>
        <taxon>Cichorioideae</taxon>
        <taxon>Cichorieae</taxon>
        <taxon>Lactucinae</taxon>
        <taxon>Lactuca</taxon>
    </lineage>
</organism>
<evidence type="ECO:0000256" key="1">
    <source>
        <dbReference type="SAM" id="MobiDB-lite"/>
    </source>
</evidence>
<protein>
    <submittedName>
        <fullName evidence="2">Uncharacterized protein</fullName>
    </submittedName>
</protein>
<dbReference type="Proteomes" id="UP001157418">
    <property type="component" value="Unassembled WGS sequence"/>
</dbReference>
<reference evidence="2 3" key="1">
    <citation type="submission" date="2022-01" db="EMBL/GenBank/DDBJ databases">
        <authorList>
            <person name="Xiong W."/>
            <person name="Schranz E."/>
        </authorList>
    </citation>
    <scope>NUCLEOTIDE SEQUENCE [LARGE SCALE GENOMIC DNA]</scope>
</reference>
<feature type="region of interest" description="Disordered" evidence="1">
    <location>
        <begin position="58"/>
        <end position="83"/>
    </location>
</feature>
<gene>
    <name evidence="2" type="ORF">LVIROSA_LOCUS32764</name>
</gene>
<keyword evidence="3" id="KW-1185">Reference proteome</keyword>